<dbReference type="OrthoDB" id="9146593at2"/>
<dbReference type="PROSITE" id="PS51318">
    <property type="entry name" value="TAT"/>
    <property type="match status" value="1"/>
</dbReference>
<evidence type="ECO:0008006" key="3">
    <source>
        <dbReference type="Google" id="ProtNLM"/>
    </source>
</evidence>
<comment type="caution">
    <text evidence="1">The sequence shown here is derived from an EMBL/GenBank/DDBJ whole genome shotgun (WGS) entry which is preliminary data.</text>
</comment>
<dbReference type="AlphaFoldDB" id="A0A5C5WCX6"/>
<sequence length="435" mass="48523">MTTKSTPSLQRRHFLKAAGASLTLPLLESVPRSNQLVASEQNSGDELRVSSTAPAKNLVCVGSNLGLYRPAIYPEQTGRDYEMTPLLEELAAHRNDFTLFSGLDHRAGNGHKNWDNYLCGKNVGDMTLDQVVAEQVGRSTRFESIQLCAGDIPQQRMVYTRTGVPLPMINRPSVIYSKLFSTEDDRARSEYLLRSGRSSLDLVREEAKRLKQTVSQTDQTKLDEYFTSLRELELRMGRQLDHLASGTIEVDYELPPYDPVAPTLMLECEQIMFDLMALALQTNSTRVLTLFIAGLGQVFTLDGSTLRAGYHALSHHGNDPDLVRDLIRVEREHMKCLSRFISQLKEKTDQEGRPLLDSTIVMFGTGMGDSSRHSNRDLPTIIAGGGFRHGQHVSVDPSDEKSPLLGELYVTLLNQLGIETGTFSNASGEFREWTT</sequence>
<gene>
    <name evidence="1" type="ORF">KOR42_40970</name>
</gene>
<accession>A0A5C5WCX6</accession>
<dbReference type="Proteomes" id="UP000317243">
    <property type="component" value="Unassembled WGS sequence"/>
</dbReference>
<dbReference type="EMBL" id="SIHI01000022">
    <property type="protein sequence ID" value="TWT47899.1"/>
    <property type="molecule type" value="Genomic_DNA"/>
</dbReference>
<dbReference type="Pfam" id="PF07586">
    <property type="entry name" value="HXXSHH"/>
    <property type="match status" value="1"/>
</dbReference>
<name>A0A5C5WCX6_9PLAN</name>
<organism evidence="1 2">
    <name type="scientific">Thalassoglobus neptunius</name>
    <dbReference type="NCBI Taxonomy" id="1938619"/>
    <lineage>
        <taxon>Bacteria</taxon>
        <taxon>Pseudomonadati</taxon>
        <taxon>Planctomycetota</taxon>
        <taxon>Planctomycetia</taxon>
        <taxon>Planctomycetales</taxon>
        <taxon>Planctomycetaceae</taxon>
        <taxon>Thalassoglobus</taxon>
    </lineage>
</organism>
<protein>
    <recommendedName>
        <fullName evidence="3">Secreted protein containing DUF1552</fullName>
    </recommendedName>
</protein>
<dbReference type="InterPro" id="IPR006311">
    <property type="entry name" value="TAT_signal"/>
</dbReference>
<proteinExistence type="predicted"/>
<dbReference type="RefSeq" id="WP_146511491.1">
    <property type="nucleotide sequence ID" value="NZ_SIHI01000022.1"/>
</dbReference>
<reference evidence="1 2" key="1">
    <citation type="submission" date="2019-02" db="EMBL/GenBank/DDBJ databases">
        <title>Deep-cultivation of Planctomycetes and their phenomic and genomic characterization uncovers novel biology.</title>
        <authorList>
            <person name="Wiegand S."/>
            <person name="Jogler M."/>
            <person name="Boedeker C."/>
            <person name="Pinto D."/>
            <person name="Vollmers J."/>
            <person name="Rivas-Marin E."/>
            <person name="Kohn T."/>
            <person name="Peeters S.H."/>
            <person name="Heuer A."/>
            <person name="Rast P."/>
            <person name="Oberbeckmann S."/>
            <person name="Bunk B."/>
            <person name="Jeske O."/>
            <person name="Meyerdierks A."/>
            <person name="Storesund J.E."/>
            <person name="Kallscheuer N."/>
            <person name="Luecker S."/>
            <person name="Lage O.M."/>
            <person name="Pohl T."/>
            <person name="Merkel B.J."/>
            <person name="Hornburger P."/>
            <person name="Mueller R.-W."/>
            <person name="Bruemmer F."/>
            <person name="Labrenz M."/>
            <person name="Spormann A.M."/>
            <person name="Op Den Camp H."/>
            <person name="Overmann J."/>
            <person name="Amann R."/>
            <person name="Jetten M.S.M."/>
            <person name="Mascher T."/>
            <person name="Medema M.H."/>
            <person name="Devos D.P."/>
            <person name="Kaster A.-K."/>
            <person name="Ovreas L."/>
            <person name="Rohde M."/>
            <person name="Galperin M.Y."/>
            <person name="Jogler C."/>
        </authorList>
    </citation>
    <scope>NUCLEOTIDE SEQUENCE [LARGE SCALE GENOMIC DNA]</scope>
    <source>
        <strain evidence="1 2">KOR42</strain>
    </source>
</reference>
<dbReference type="InterPro" id="IPR011447">
    <property type="entry name" value="DUF1552"/>
</dbReference>
<keyword evidence="2" id="KW-1185">Reference proteome</keyword>
<evidence type="ECO:0000313" key="2">
    <source>
        <dbReference type="Proteomes" id="UP000317243"/>
    </source>
</evidence>
<evidence type="ECO:0000313" key="1">
    <source>
        <dbReference type="EMBL" id="TWT47899.1"/>
    </source>
</evidence>